<evidence type="ECO:0000313" key="3">
    <source>
        <dbReference type="Proteomes" id="UP000620124"/>
    </source>
</evidence>
<dbReference type="AlphaFoldDB" id="A0A8H6XTA3"/>
<dbReference type="Pfam" id="PF18759">
    <property type="entry name" value="Plavaka"/>
    <property type="match status" value="1"/>
</dbReference>
<proteinExistence type="predicted"/>
<accession>A0A8H6XTA3</accession>
<evidence type="ECO:0000313" key="2">
    <source>
        <dbReference type="EMBL" id="KAF7345920.1"/>
    </source>
</evidence>
<evidence type="ECO:0000256" key="1">
    <source>
        <dbReference type="SAM" id="MobiDB-lite"/>
    </source>
</evidence>
<protein>
    <submittedName>
        <fullName evidence="2">Uncharacterized protein</fullName>
    </submittedName>
</protein>
<dbReference type="Proteomes" id="UP000620124">
    <property type="component" value="Unassembled WGS sequence"/>
</dbReference>
<feature type="region of interest" description="Disordered" evidence="1">
    <location>
        <begin position="61"/>
        <end position="88"/>
    </location>
</feature>
<dbReference type="OrthoDB" id="3239511at2759"/>
<keyword evidence="3" id="KW-1185">Reference proteome</keyword>
<reference evidence="2" key="1">
    <citation type="submission" date="2020-05" db="EMBL/GenBank/DDBJ databases">
        <title>Mycena genomes resolve the evolution of fungal bioluminescence.</title>
        <authorList>
            <person name="Tsai I.J."/>
        </authorList>
    </citation>
    <scope>NUCLEOTIDE SEQUENCE</scope>
    <source>
        <strain evidence="2">CCC161011</strain>
    </source>
</reference>
<feature type="compositionally biased region" description="Basic and acidic residues" evidence="1">
    <location>
        <begin position="66"/>
        <end position="83"/>
    </location>
</feature>
<dbReference type="EMBL" id="JACAZI010000013">
    <property type="protein sequence ID" value="KAF7345920.1"/>
    <property type="molecule type" value="Genomic_DNA"/>
</dbReference>
<feature type="region of interest" description="Disordered" evidence="1">
    <location>
        <begin position="1"/>
        <end position="24"/>
    </location>
</feature>
<comment type="caution">
    <text evidence="2">The sequence shown here is derived from an EMBL/GenBank/DDBJ whole genome shotgun (WGS) entry which is preliminary data.</text>
</comment>
<gene>
    <name evidence="2" type="ORF">MVEN_01614300</name>
</gene>
<name>A0A8H6XTA3_9AGAR</name>
<sequence length="674" mass="77404">MPPRTTGKRKHEDHSAHPNMTRCPTCREFRDRRGFSQHRQVCRTYQRHRDQLQRDAQILQKSKRRRIEDKLPEIGPHERRGADLIEDAPFPLPSDMLQDAPMPEADPMGAPPPHMLARLPSHFILSIPHPHSGLPSTITPLDQPPPPDISCTLATGFNPEKPFAPFRTYADYHFTSRCVREARSDKEIKAELDALHNGVYFEGGQCKLTIRTPKDMSDSLRAARQTSVQFKHTCITVDFQGETDEFRGTHEVEIDFRDPWEVTQSWVCDETLASRSTWFSVRKYYCRSNDLGISIEHQEPLFDEPWTGTIWHEVDNELPDPHKTCYPSCYLPHHIWLDKGQVSTKVKKHPIVLRGLWIESIIRNSSGNGGGALLGYVIMPPHIRNIDPKNLNSREREDYTKLKGIIYNVINTVILRSLKRRSHYGDTFRFGDGVYRTVYPGFLIESMDFQELTAWLGMRSSQANFPCPKNTAAMRDVIEDARCQQIKGDKEDILRSSGLHDVEQILWEFGHSDPYKAVSYDTLHWDDGGKFGRHLWVYIKQVLTDLGKTNEFNKCMAEFPCWRGLEHFSAATAIDFTEGNAFLALLKCIVPCLVHILPPNSPLVHALRAFQQFRTLVGMDCTLDSRLQAQDAFVGHYEIACRDLDKNFNFLKQHYTCHASSDIREKGATKHMST</sequence>
<organism evidence="2 3">
    <name type="scientific">Mycena venus</name>
    <dbReference type="NCBI Taxonomy" id="2733690"/>
    <lineage>
        <taxon>Eukaryota</taxon>
        <taxon>Fungi</taxon>
        <taxon>Dikarya</taxon>
        <taxon>Basidiomycota</taxon>
        <taxon>Agaricomycotina</taxon>
        <taxon>Agaricomycetes</taxon>
        <taxon>Agaricomycetidae</taxon>
        <taxon>Agaricales</taxon>
        <taxon>Marasmiineae</taxon>
        <taxon>Mycenaceae</taxon>
        <taxon>Mycena</taxon>
    </lineage>
</organism>
<dbReference type="InterPro" id="IPR041078">
    <property type="entry name" value="Plavaka"/>
</dbReference>